<proteinExistence type="predicted"/>
<reference evidence="2 3" key="1">
    <citation type="submission" date="2023-08" db="EMBL/GenBank/DDBJ databases">
        <title>Alcaligenaceae gen. nov., a novel taxon isolated from the sludge of Yixing Pesticide Factory.</title>
        <authorList>
            <person name="Ruan L."/>
        </authorList>
    </citation>
    <scope>NUCLEOTIDE SEQUENCE [LARGE SCALE GENOMIC DNA]</scope>
    <source>
        <strain evidence="2 3">LG-2</strain>
    </source>
</reference>
<organism evidence="2 3">
    <name type="scientific">Yanghanlia caeni</name>
    <dbReference type="NCBI Taxonomy" id="3064283"/>
    <lineage>
        <taxon>Bacteria</taxon>
        <taxon>Pseudomonadati</taxon>
        <taxon>Pseudomonadota</taxon>
        <taxon>Betaproteobacteria</taxon>
        <taxon>Burkholderiales</taxon>
        <taxon>Alcaligenaceae</taxon>
        <taxon>Yanghanlia</taxon>
    </lineage>
</organism>
<dbReference type="PANTHER" id="PTHR33271:SF22">
    <property type="entry name" value="OS04G0445200 PROTEIN"/>
    <property type="match status" value="1"/>
</dbReference>
<name>A0ABU1D9T4_9BURK</name>
<gene>
    <name evidence="2" type="ORF">Q8947_14630</name>
</gene>
<evidence type="ECO:0000313" key="3">
    <source>
        <dbReference type="Proteomes" id="UP001232156"/>
    </source>
</evidence>
<dbReference type="RefSeq" id="WP_347287743.1">
    <property type="nucleotide sequence ID" value="NZ_JAUZQE010000065.1"/>
</dbReference>
<dbReference type="CDD" id="cd02227">
    <property type="entry name" value="cupin_TM1112-like"/>
    <property type="match status" value="1"/>
</dbReference>
<dbReference type="InterPro" id="IPR008579">
    <property type="entry name" value="UGlyAH_Cupin_dom"/>
</dbReference>
<dbReference type="Pfam" id="PF05899">
    <property type="entry name" value="Cupin_3"/>
    <property type="match status" value="1"/>
</dbReference>
<dbReference type="InterPro" id="IPR011051">
    <property type="entry name" value="RmlC_Cupin_sf"/>
</dbReference>
<keyword evidence="3" id="KW-1185">Reference proteome</keyword>
<protein>
    <submittedName>
        <fullName evidence="2">Cupin domain-containing protein</fullName>
    </submittedName>
</protein>
<sequence>MNIQIIRQSTQADALMEVGPVPVPLSQPPCVISEQEVKIPGKPDCSTGLWECSPGKFERQIKEAEVMHILAGVCTFTPRGSSEALLIKAGDTVFFPENTFGSWDIQETVRKVYVLV</sequence>
<evidence type="ECO:0000313" key="2">
    <source>
        <dbReference type="EMBL" id="MDR4127211.1"/>
    </source>
</evidence>
<dbReference type="Gene3D" id="2.60.120.10">
    <property type="entry name" value="Jelly Rolls"/>
    <property type="match status" value="1"/>
</dbReference>
<dbReference type="SUPFAM" id="SSF51182">
    <property type="entry name" value="RmlC-like cupins"/>
    <property type="match status" value="1"/>
</dbReference>
<evidence type="ECO:0000259" key="1">
    <source>
        <dbReference type="Pfam" id="PF05899"/>
    </source>
</evidence>
<feature type="domain" description="(S)-ureidoglycine aminohydrolase cupin" evidence="1">
    <location>
        <begin position="46"/>
        <end position="113"/>
    </location>
</feature>
<accession>A0ABU1D9T4</accession>
<dbReference type="EMBL" id="JAUZQE010000065">
    <property type="protein sequence ID" value="MDR4127211.1"/>
    <property type="molecule type" value="Genomic_DNA"/>
</dbReference>
<dbReference type="InterPro" id="IPR014710">
    <property type="entry name" value="RmlC-like_jellyroll"/>
</dbReference>
<comment type="caution">
    <text evidence="2">The sequence shown here is derived from an EMBL/GenBank/DDBJ whole genome shotgun (WGS) entry which is preliminary data.</text>
</comment>
<dbReference type="Proteomes" id="UP001232156">
    <property type="component" value="Unassembled WGS sequence"/>
</dbReference>
<dbReference type="PANTHER" id="PTHR33271">
    <property type="entry name" value="OS04G0445200 PROTEIN"/>
    <property type="match status" value="1"/>
</dbReference>